<proteinExistence type="predicted"/>
<dbReference type="RefSeq" id="WP_200522919.1">
    <property type="nucleotide sequence ID" value="NZ_JAEHNZ010000003.1"/>
</dbReference>
<feature type="compositionally biased region" description="Low complexity" evidence="1">
    <location>
        <begin position="1"/>
        <end position="15"/>
    </location>
</feature>
<name>A0ABS1BUD6_9NEIS</name>
<feature type="transmembrane region" description="Helical" evidence="2">
    <location>
        <begin position="101"/>
        <end position="124"/>
    </location>
</feature>
<feature type="domain" description="DUF4190" evidence="3">
    <location>
        <begin position="57"/>
        <end position="116"/>
    </location>
</feature>
<keyword evidence="2" id="KW-1133">Transmembrane helix</keyword>
<gene>
    <name evidence="4" type="ORF">JDW22_09885</name>
</gene>
<dbReference type="Pfam" id="PF13828">
    <property type="entry name" value="DUF4190"/>
    <property type="match status" value="1"/>
</dbReference>
<evidence type="ECO:0000256" key="2">
    <source>
        <dbReference type="SAM" id="Phobius"/>
    </source>
</evidence>
<evidence type="ECO:0000313" key="4">
    <source>
        <dbReference type="EMBL" id="MBK0396873.1"/>
    </source>
</evidence>
<dbReference type="InterPro" id="IPR025241">
    <property type="entry name" value="DUF4190"/>
</dbReference>
<keyword evidence="2" id="KW-0812">Transmembrane</keyword>
<feature type="transmembrane region" description="Helical" evidence="2">
    <location>
        <begin position="56"/>
        <end position="80"/>
    </location>
</feature>
<keyword evidence="5" id="KW-1185">Reference proteome</keyword>
<feature type="region of interest" description="Disordered" evidence="1">
    <location>
        <begin position="1"/>
        <end position="48"/>
    </location>
</feature>
<keyword evidence="2" id="KW-0472">Membrane</keyword>
<dbReference type="EMBL" id="JAEHNZ010000003">
    <property type="protein sequence ID" value="MBK0396873.1"/>
    <property type="molecule type" value="Genomic_DNA"/>
</dbReference>
<evidence type="ECO:0000313" key="5">
    <source>
        <dbReference type="Proteomes" id="UP000614058"/>
    </source>
</evidence>
<dbReference type="Proteomes" id="UP000614058">
    <property type="component" value="Unassembled WGS sequence"/>
</dbReference>
<sequence length="157" mass="16420">MSDTPNPNLNSNTPNQETNPEPSSNLEQSSEHNPNSEQAQSSDASNQESTSLSASALATLCLIGALIGLLPFIPSFLNIAAIAMGHSARSKIRKNPNESGAGVALIGLILGYIGWLTGPILLAVTVDAFTDDFARAMKAFFISLLVGASNVMSNMSK</sequence>
<evidence type="ECO:0000256" key="1">
    <source>
        <dbReference type="SAM" id="MobiDB-lite"/>
    </source>
</evidence>
<comment type="caution">
    <text evidence="4">The sequence shown here is derived from an EMBL/GenBank/DDBJ whole genome shotgun (WGS) entry which is preliminary data.</text>
</comment>
<feature type="compositionally biased region" description="Polar residues" evidence="1">
    <location>
        <begin position="16"/>
        <end position="48"/>
    </location>
</feature>
<evidence type="ECO:0000259" key="3">
    <source>
        <dbReference type="Pfam" id="PF13828"/>
    </source>
</evidence>
<reference evidence="4 5" key="1">
    <citation type="journal article" date="2021" name="Pathogens">
        <title>Isolation and Characterization of Kingella bonacorsii sp. nov., A Novel Kingella Species Detected in a Stable Periodontitis Subject.</title>
        <authorList>
            <person name="Antezack A."/>
            <person name="Boxberger M."/>
            <person name="Rolland C."/>
            <person name="Monnet-Corti V."/>
            <person name="La Scola B."/>
        </authorList>
    </citation>
    <scope>NUCLEOTIDE SEQUENCE [LARGE SCALE GENOMIC DNA]</scope>
    <source>
        <strain evidence="4 5">Marseille-Q4569</strain>
    </source>
</reference>
<feature type="transmembrane region" description="Helical" evidence="2">
    <location>
        <begin position="136"/>
        <end position="153"/>
    </location>
</feature>
<protein>
    <submittedName>
        <fullName evidence="4">DUF4190 domain-containing protein</fullName>
    </submittedName>
</protein>
<accession>A0ABS1BUD6</accession>
<organism evidence="4 5">
    <name type="scientific">Kingella bonacorsii</name>
    <dbReference type="NCBI Taxonomy" id="2796361"/>
    <lineage>
        <taxon>Bacteria</taxon>
        <taxon>Pseudomonadati</taxon>
        <taxon>Pseudomonadota</taxon>
        <taxon>Betaproteobacteria</taxon>
        <taxon>Neisseriales</taxon>
        <taxon>Neisseriaceae</taxon>
        <taxon>Kingella</taxon>
    </lineage>
</organism>